<dbReference type="Gene3D" id="3.90.550.10">
    <property type="entry name" value="Spore Coat Polysaccharide Biosynthesis Protein SpsA, Chain A"/>
    <property type="match status" value="1"/>
</dbReference>
<sequence length="481" mass="53648">MKTERKPDSLAGVRAVILSGGSGTRLWPLSRREHPKQFLALQGEHSLLQETLARVLRLELDHPPLIVGNAEQRFLIRRQMRETSLKSKILLEPAGRNTAPALAVAALDASGEDPDAILLVLPADHLLSDFPAFRAGLVEAYSASRNGAIVVFGIRPQRPHTGYGYIVVDSIRTPGQPQPVLKFQEKPDLETATRLALTGHAFWNSGIFLMRADVYMRELERYAPDILESSRQAYAGGKPEDPFFWLDGASFRNCRSESIDYALMEQTRLAQMVELGSPWSDLGSFDSLLEADHDGHGNRVRGEVRLKEVSGSCIHSSGRLVAAIGIHDTVIIETPDAVLVAARDRADEVKSLVGELEVEGRMEATLPSRVQRPWGWYESVTRGLQFQVKRIQVDPGARLSLQSHRHRSEHWVVTGGRAQVVRGEEEFMLEVNQSTYIPAGVRHRLSNPGPEPLEIIEVQTGDYLGEDDIERHEDIYGRHRP</sequence>
<dbReference type="Pfam" id="PF00483">
    <property type="entry name" value="NTP_transferase"/>
    <property type="match status" value="1"/>
</dbReference>
<evidence type="ECO:0000256" key="3">
    <source>
        <dbReference type="ARBA" id="ARBA00022679"/>
    </source>
</evidence>
<dbReference type="InterPro" id="IPR011051">
    <property type="entry name" value="RmlC_Cupin_sf"/>
</dbReference>
<dbReference type="InterPro" id="IPR054566">
    <property type="entry name" value="ManC/GMP-like_b-helix"/>
</dbReference>
<evidence type="ECO:0000256" key="5">
    <source>
        <dbReference type="ARBA" id="ARBA00022741"/>
    </source>
</evidence>
<accession>T1A677</accession>
<dbReference type="GO" id="GO:0009298">
    <property type="term" value="P:GDP-mannose biosynthetic process"/>
    <property type="evidence" value="ECO:0007669"/>
    <property type="project" value="TreeGrafter"/>
</dbReference>
<dbReference type="GO" id="GO:0005525">
    <property type="term" value="F:GTP binding"/>
    <property type="evidence" value="ECO:0007669"/>
    <property type="project" value="UniProtKB-KW"/>
</dbReference>
<dbReference type="InterPro" id="IPR006375">
    <property type="entry name" value="Man1P_GuaTrfase/Man6P_Isoase"/>
</dbReference>
<dbReference type="SUPFAM" id="SSF51182">
    <property type="entry name" value="RmlC-like cupins"/>
    <property type="match status" value="1"/>
</dbReference>
<dbReference type="InterPro" id="IPR005835">
    <property type="entry name" value="NTP_transferase_dom"/>
</dbReference>
<evidence type="ECO:0000259" key="9">
    <source>
        <dbReference type="Pfam" id="PF01050"/>
    </source>
</evidence>
<keyword evidence="5" id="KW-0547">Nucleotide-binding</keyword>
<protein>
    <recommendedName>
        <fullName evidence="2">mannose-1-phosphate guanylyltransferase</fullName>
        <ecNumber evidence="2">2.7.7.13</ecNumber>
    </recommendedName>
</protein>
<evidence type="ECO:0000259" key="10">
    <source>
        <dbReference type="Pfam" id="PF22640"/>
    </source>
</evidence>
<feature type="domain" description="Mannose-6-phosphate isomerase type II C-terminal" evidence="9">
    <location>
        <begin position="360"/>
        <end position="474"/>
    </location>
</feature>
<dbReference type="SUPFAM" id="SSF53448">
    <property type="entry name" value="Nucleotide-diphospho-sugar transferases"/>
    <property type="match status" value="1"/>
</dbReference>
<evidence type="ECO:0000256" key="4">
    <source>
        <dbReference type="ARBA" id="ARBA00022695"/>
    </source>
</evidence>
<dbReference type="CDD" id="cd02509">
    <property type="entry name" value="GDP-M1P_Guanylyltransferase"/>
    <property type="match status" value="1"/>
</dbReference>
<comment type="caution">
    <text evidence="11">The sequence shown here is derived from an EMBL/GenBank/DDBJ whole genome shotgun (WGS) entry which is preliminary data.</text>
</comment>
<reference evidence="11" key="2">
    <citation type="journal article" date="2014" name="ISME J.">
        <title>Microbial stratification in low pH oxic and suboxic macroscopic growths along an acid mine drainage.</title>
        <authorList>
            <person name="Mendez-Garcia C."/>
            <person name="Mesa V."/>
            <person name="Sprenger R.R."/>
            <person name="Richter M."/>
            <person name="Diez M.S."/>
            <person name="Solano J."/>
            <person name="Bargiela R."/>
            <person name="Golyshina O.V."/>
            <person name="Manteca A."/>
            <person name="Ramos J.L."/>
            <person name="Gallego J.R."/>
            <person name="Llorente I."/>
            <person name="Martins Dos Santos V.A."/>
            <person name="Jensen O.N."/>
            <person name="Pelaez A.I."/>
            <person name="Sanchez J."/>
            <person name="Ferrer M."/>
        </authorList>
    </citation>
    <scope>NUCLEOTIDE SEQUENCE</scope>
</reference>
<dbReference type="InterPro" id="IPR001538">
    <property type="entry name" value="Man6P_isomerase-2_C"/>
</dbReference>
<evidence type="ECO:0000259" key="8">
    <source>
        <dbReference type="Pfam" id="PF00483"/>
    </source>
</evidence>
<reference evidence="11" key="1">
    <citation type="submission" date="2013-08" db="EMBL/GenBank/DDBJ databases">
        <authorList>
            <person name="Mendez C."/>
            <person name="Richter M."/>
            <person name="Ferrer M."/>
            <person name="Sanchez J."/>
        </authorList>
    </citation>
    <scope>NUCLEOTIDE SEQUENCE</scope>
</reference>
<keyword evidence="6" id="KW-0342">GTP-binding</keyword>
<evidence type="ECO:0000256" key="1">
    <source>
        <dbReference type="ARBA" id="ARBA00006115"/>
    </source>
</evidence>
<dbReference type="PANTHER" id="PTHR46390:SF1">
    <property type="entry name" value="MANNOSE-1-PHOSPHATE GUANYLYLTRANSFERASE"/>
    <property type="match status" value="1"/>
</dbReference>
<dbReference type="AlphaFoldDB" id="T1A677"/>
<proteinExistence type="inferred from homology"/>
<comment type="similarity">
    <text evidence="1">Belongs to the mannose-6-phosphate isomerase type 2 family.</text>
</comment>
<keyword evidence="4 11" id="KW-0548">Nucleotidyltransferase</keyword>
<dbReference type="InterPro" id="IPR029044">
    <property type="entry name" value="Nucleotide-diphossugar_trans"/>
</dbReference>
<evidence type="ECO:0000256" key="2">
    <source>
        <dbReference type="ARBA" id="ARBA00012387"/>
    </source>
</evidence>
<dbReference type="Gene3D" id="2.60.120.10">
    <property type="entry name" value="Jelly Rolls"/>
    <property type="match status" value="1"/>
</dbReference>
<dbReference type="EC" id="2.7.7.13" evidence="2"/>
<comment type="catalytic activity">
    <reaction evidence="7">
        <text>alpha-D-mannose 1-phosphate + GTP + H(+) = GDP-alpha-D-mannose + diphosphate</text>
        <dbReference type="Rhea" id="RHEA:15229"/>
        <dbReference type="ChEBI" id="CHEBI:15378"/>
        <dbReference type="ChEBI" id="CHEBI:33019"/>
        <dbReference type="ChEBI" id="CHEBI:37565"/>
        <dbReference type="ChEBI" id="CHEBI:57527"/>
        <dbReference type="ChEBI" id="CHEBI:58409"/>
        <dbReference type="EC" id="2.7.7.13"/>
    </reaction>
</comment>
<evidence type="ECO:0000256" key="6">
    <source>
        <dbReference type="ARBA" id="ARBA00023134"/>
    </source>
</evidence>
<evidence type="ECO:0000256" key="7">
    <source>
        <dbReference type="ARBA" id="ARBA00047343"/>
    </source>
</evidence>
<name>T1A677_9ZZZZ</name>
<organism evidence="11">
    <name type="scientific">mine drainage metagenome</name>
    <dbReference type="NCBI Taxonomy" id="410659"/>
    <lineage>
        <taxon>unclassified sequences</taxon>
        <taxon>metagenomes</taxon>
        <taxon>ecological metagenomes</taxon>
    </lineage>
</organism>
<dbReference type="Pfam" id="PF22640">
    <property type="entry name" value="ManC_GMP_beta-helix"/>
    <property type="match status" value="1"/>
</dbReference>
<dbReference type="NCBIfam" id="TIGR01479">
    <property type="entry name" value="GMP_PMI"/>
    <property type="match status" value="1"/>
</dbReference>
<gene>
    <name evidence="11" type="ORF">B1B_09047</name>
</gene>
<feature type="domain" description="Nucleotidyl transferase" evidence="8">
    <location>
        <begin position="15"/>
        <end position="293"/>
    </location>
</feature>
<dbReference type="FunFam" id="3.90.550.10:FF:000046">
    <property type="entry name" value="Mannose-1-phosphate guanylyltransferase (GDP)"/>
    <property type="match status" value="1"/>
</dbReference>
<feature type="domain" description="MannoseP isomerase/GMP-like beta-helix" evidence="10">
    <location>
        <begin position="310"/>
        <end position="356"/>
    </location>
</feature>
<evidence type="ECO:0000313" key="11">
    <source>
        <dbReference type="EMBL" id="EQD56141.1"/>
    </source>
</evidence>
<dbReference type="FunFam" id="2.60.120.10:FF:000032">
    <property type="entry name" value="Mannose-1-phosphate guanylyltransferase/mannose-6-phosphate isomerase"/>
    <property type="match status" value="1"/>
</dbReference>
<dbReference type="InterPro" id="IPR049577">
    <property type="entry name" value="GMPP_N"/>
</dbReference>
<dbReference type="GO" id="GO:0000271">
    <property type="term" value="P:polysaccharide biosynthetic process"/>
    <property type="evidence" value="ECO:0007669"/>
    <property type="project" value="InterPro"/>
</dbReference>
<dbReference type="CDD" id="cd02213">
    <property type="entry name" value="cupin_PMI_typeII_C"/>
    <property type="match status" value="1"/>
</dbReference>
<dbReference type="EMBL" id="AUZY01005945">
    <property type="protein sequence ID" value="EQD56141.1"/>
    <property type="molecule type" value="Genomic_DNA"/>
</dbReference>
<dbReference type="PANTHER" id="PTHR46390">
    <property type="entry name" value="MANNOSE-1-PHOSPHATE GUANYLYLTRANSFERASE"/>
    <property type="match status" value="1"/>
</dbReference>
<dbReference type="GO" id="GO:0004475">
    <property type="term" value="F:mannose-1-phosphate guanylyltransferase (GTP) activity"/>
    <property type="evidence" value="ECO:0007669"/>
    <property type="project" value="UniProtKB-EC"/>
</dbReference>
<dbReference type="InterPro" id="IPR051161">
    <property type="entry name" value="Mannose-6P_isomerase_type2"/>
</dbReference>
<dbReference type="Pfam" id="PF01050">
    <property type="entry name" value="MannoseP_isomer"/>
    <property type="match status" value="1"/>
</dbReference>
<dbReference type="InterPro" id="IPR014710">
    <property type="entry name" value="RmlC-like_jellyroll"/>
</dbReference>
<keyword evidence="3 11" id="KW-0808">Transferase</keyword>